<protein>
    <recommendedName>
        <fullName evidence="2">Terminase small subunit</fullName>
    </recommendedName>
</protein>
<proteinExistence type="predicted"/>
<dbReference type="RefSeq" id="WP_348518389.1">
    <property type="nucleotide sequence ID" value="NZ_CP155620.1"/>
</dbReference>
<organism evidence="1">
    <name type="scientific">Campylobacter sp. CCS1377</name>
    <dbReference type="NCBI Taxonomy" id="3158229"/>
    <lineage>
        <taxon>Bacteria</taxon>
        <taxon>Pseudomonadati</taxon>
        <taxon>Campylobacterota</taxon>
        <taxon>Epsilonproteobacteria</taxon>
        <taxon>Campylobacterales</taxon>
        <taxon>Campylobacteraceae</taxon>
        <taxon>Campylobacter</taxon>
    </lineage>
</organism>
<evidence type="ECO:0008006" key="2">
    <source>
        <dbReference type="Google" id="ProtNLM"/>
    </source>
</evidence>
<gene>
    <name evidence="1" type="ORF">AAH949_07535</name>
</gene>
<reference evidence="1" key="1">
    <citation type="submission" date="2024-05" db="EMBL/GenBank/DDBJ databases">
        <title>Campylobacter coli isolated from environmental waters in Slovenia.</title>
        <authorList>
            <person name="Zautner A.E."/>
            <person name="Bunk B."/>
            <person name="Riedel T."/>
            <person name="Sproeer C."/>
        </authorList>
    </citation>
    <scope>NUCLEOTIDE SEQUENCE</scope>
    <source>
        <strain evidence="1">CCS1377</strain>
    </source>
</reference>
<dbReference type="EMBL" id="CP155620">
    <property type="protein sequence ID" value="XBJ28929.1"/>
    <property type="molecule type" value="Genomic_DNA"/>
</dbReference>
<name>A0AAU7E5Z5_9BACT</name>
<dbReference type="AlphaFoldDB" id="A0AAU7E5Z5"/>
<accession>A0AAU7E5Z5</accession>
<sequence length="151" mass="17377">MQISSNYNNAYYPQKNFSADQSVKKTENVKEDDKILTYEDIEEQSWEDYANGKVDPDVHFRLVCASFTASLVEAYQQSGSLDNIFGKMKRVQQERLKANNPNEIAVEINKDISALNNNFNVPSSNMTPEENQRLNNKAKDFLFEILQDIKV</sequence>
<evidence type="ECO:0000313" key="1">
    <source>
        <dbReference type="EMBL" id="XBJ28929.1"/>
    </source>
</evidence>